<accession>A0ABQ5N6H1</accession>
<keyword evidence="6" id="KW-1185">Reference proteome</keyword>
<dbReference type="PROSITE" id="PS00550">
    <property type="entry name" value="HEMERYTHRINS"/>
    <property type="match status" value="1"/>
</dbReference>
<feature type="domain" description="Hemerythrin-like" evidence="4">
    <location>
        <begin position="11"/>
        <end position="128"/>
    </location>
</feature>
<dbReference type="Gene3D" id="1.20.120.50">
    <property type="entry name" value="Hemerythrin-like"/>
    <property type="match status" value="1"/>
</dbReference>
<dbReference type="InterPro" id="IPR016131">
    <property type="entry name" value="Haemerythrin_Fe_BS"/>
</dbReference>
<proteinExistence type="inferred from homology"/>
<reference evidence="5 6" key="1">
    <citation type="journal article" date="2024" name="Int. J. Syst. Evol. Microbiol.">
        <title>Clostridium omnivorum sp. nov., isolated from anoxic soil under the treatment of reductive soil disinfestation.</title>
        <authorList>
            <person name="Ueki A."/>
            <person name="Tonouchi A."/>
            <person name="Kaku N."/>
            <person name="Honma S."/>
            <person name="Ueki K."/>
        </authorList>
    </citation>
    <scope>NUCLEOTIDE SEQUENCE [LARGE SCALE GENOMIC DNA]</scope>
    <source>
        <strain evidence="5 6">E14</strain>
    </source>
</reference>
<evidence type="ECO:0000259" key="4">
    <source>
        <dbReference type="Pfam" id="PF01814"/>
    </source>
</evidence>
<evidence type="ECO:0000313" key="5">
    <source>
        <dbReference type="EMBL" id="GLC30726.1"/>
    </source>
</evidence>
<sequence>MFEWKKEYETKVDKIDEQHKKLFEIGNRLYELIKNDLVIDKYDKIMDIIVELKNYTVFHFQFEENYMMEIGYKKFLSHKVQHDDFIKKFNDIDFKKIDNSQDKYMLELMNFIYEWIDGHILGTDMQYVQK</sequence>
<evidence type="ECO:0000313" key="6">
    <source>
        <dbReference type="Proteomes" id="UP001208567"/>
    </source>
</evidence>
<comment type="similarity">
    <text evidence="1">Belongs to the hemerythrin family.</text>
</comment>
<dbReference type="NCBIfam" id="NF033749">
    <property type="entry name" value="bact_hemeryth"/>
    <property type="match status" value="1"/>
</dbReference>
<dbReference type="RefSeq" id="WP_264850005.1">
    <property type="nucleotide sequence ID" value="NZ_BRXR01000001.1"/>
</dbReference>
<dbReference type="InterPro" id="IPR012312">
    <property type="entry name" value="Hemerythrin-like"/>
</dbReference>
<name>A0ABQ5N6H1_9CLOT</name>
<keyword evidence="2" id="KW-0479">Metal-binding</keyword>
<evidence type="ECO:0000256" key="3">
    <source>
        <dbReference type="ARBA" id="ARBA00023004"/>
    </source>
</evidence>
<dbReference type="InterPro" id="IPR050669">
    <property type="entry name" value="Hemerythrin"/>
</dbReference>
<dbReference type="Pfam" id="PF01814">
    <property type="entry name" value="Hemerythrin"/>
    <property type="match status" value="1"/>
</dbReference>
<dbReference type="InterPro" id="IPR012827">
    <property type="entry name" value="Hemerythrin_metal-bd"/>
</dbReference>
<dbReference type="Proteomes" id="UP001208567">
    <property type="component" value="Unassembled WGS sequence"/>
</dbReference>
<organism evidence="5 6">
    <name type="scientific">Clostridium omnivorum</name>
    <dbReference type="NCBI Taxonomy" id="1604902"/>
    <lineage>
        <taxon>Bacteria</taxon>
        <taxon>Bacillati</taxon>
        <taxon>Bacillota</taxon>
        <taxon>Clostridia</taxon>
        <taxon>Eubacteriales</taxon>
        <taxon>Clostridiaceae</taxon>
        <taxon>Clostridium</taxon>
    </lineage>
</organism>
<dbReference type="InterPro" id="IPR035938">
    <property type="entry name" value="Hemerythrin-like_sf"/>
</dbReference>
<evidence type="ECO:0000256" key="1">
    <source>
        <dbReference type="ARBA" id="ARBA00010587"/>
    </source>
</evidence>
<protein>
    <submittedName>
        <fullName evidence="5">Bacteriohemerythrin</fullName>
    </submittedName>
</protein>
<keyword evidence="3" id="KW-0408">Iron</keyword>
<dbReference type="PANTHER" id="PTHR37164">
    <property type="entry name" value="BACTERIOHEMERYTHRIN"/>
    <property type="match status" value="1"/>
</dbReference>
<comment type="caution">
    <text evidence="5">The sequence shown here is derived from an EMBL/GenBank/DDBJ whole genome shotgun (WGS) entry which is preliminary data.</text>
</comment>
<dbReference type="EMBL" id="BRXR01000001">
    <property type="protein sequence ID" value="GLC30726.1"/>
    <property type="molecule type" value="Genomic_DNA"/>
</dbReference>
<gene>
    <name evidence="5" type="ORF">bsdE14_21360</name>
</gene>
<dbReference type="PANTHER" id="PTHR37164:SF1">
    <property type="entry name" value="BACTERIOHEMERYTHRIN"/>
    <property type="match status" value="1"/>
</dbReference>
<dbReference type="SUPFAM" id="SSF47188">
    <property type="entry name" value="Hemerythrin-like"/>
    <property type="match status" value="1"/>
</dbReference>
<dbReference type="NCBIfam" id="TIGR02481">
    <property type="entry name" value="hemeryth_dom"/>
    <property type="match status" value="1"/>
</dbReference>
<evidence type="ECO:0000256" key="2">
    <source>
        <dbReference type="ARBA" id="ARBA00022723"/>
    </source>
</evidence>
<dbReference type="CDD" id="cd12107">
    <property type="entry name" value="Hemerythrin"/>
    <property type="match status" value="1"/>
</dbReference>